<evidence type="ECO:0000256" key="5">
    <source>
        <dbReference type="SAM" id="SignalP"/>
    </source>
</evidence>
<dbReference type="InterPro" id="IPR039424">
    <property type="entry name" value="SBP_5"/>
</dbReference>
<comment type="caution">
    <text evidence="7">The sequence shown here is derived from an EMBL/GenBank/DDBJ whole genome shotgun (WGS) entry which is preliminary data.</text>
</comment>
<evidence type="ECO:0000259" key="6">
    <source>
        <dbReference type="Pfam" id="PF00496"/>
    </source>
</evidence>
<dbReference type="Proteomes" id="UP000325684">
    <property type="component" value="Unassembled WGS sequence"/>
</dbReference>
<name>A0A5N3P6X9_9HYPH</name>
<dbReference type="SUPFAM" id="SSF53850">
    <property type="entry name" value="Periplasmic binding protein-like II"/>
    <property type="match status" value="1"/>
</dbReference>
<protein>
    <submittedName>
        <fullName evidence="7">ABC transporter substrate-binding protein</fullName>
    </submittedName>
</protein>
<dbReference type="InterPro" id="IPR000914">
    <property type="entry name" value="SBP_5_dom"/>
</dbReference>
<comment type="subcellular location">
    <subcellularLocation>
        <location evidence="1">Periplasm</location>
    </subcellularLocation>
</comment>
<sequence length="527" mass="58639">MRTLIKAALLSGSALLSMGLITLPGAALAQDAVFVLTARDVGAPSYDPIKGTRLNDAISLIFDRLVVQDTDQSYHGLLATSWESTPDGMQWTFKLRPGVKFHNGEPFNAKTIAWWIPKFKGTENSFMVDSIEKVEVVDDLTVRFVMKTPDPNMLFNLASTFMSVPEPKAYDRLGDKFGVTEAVGTGPFKLEKFTVGQQTMLVRNDDYKWASDLSTNKGPAKIKNLEIREIAEDSTAFLELQTGGVDLLLKVPTDFLPRLKGQKSVKVVTLPGTEIIYMPINTSVEPFTDVNVRQAAALAVNQKEITTNLFGGVGSPANTFLISSLLESKVDPKFNIAYDPEKAKALLDKAGWTMGSGGIRAKDGKPLQVKLWTQNGTEFKRVTEVVQAQLKAIGMQADITVFDASTINAQYRKKTEHQLAVRTYSWANADIIDWFFSAKRLGYPNISMLNDPKAEELNNIAMTKSRTWDERVANFKAYHEYVLSQFPFAPIYQPVANLAYNDEKLTFPEKVRGRFQSHVVVDIDVKK</sequence>
<feature type="chain" id="PRO_5024338347" evidence="5">
    <location>
        <begin position="30"/>
        <end position="527"/>
    </location>
</feature>
<dbReference type="Pfam" id="PF00496">
    <property type="entry name" value="SBP_bac_5"/>
    <property type="match status" value="1"/>
</dbReference>
<dbReference type="PIRSF" id="PIRSF002741">
    <property type="entry name" value="MppA"/>
    <property type="match status" value="1"/>
</dbReference>
<dbReference type="GO" id="GO:0030288">
    <property type="term" value="C:outer membrane-bounded periplasmic space"/>
    <property type="evidence" value="ECO:0007669"/>
    <property type="project" value="UniProtKB-ARBA"/>
</dbReference>
<dbReference type="GO" id="GO:1904680">
    <property type="term" value="F:peptide transmembrane transporter activity"/>
    <property type="evidence" value="ECO:0007669"/>
    <property type="project" value="TreeGrafter"/>
</dbReference>
<evidence type="ECO:0000313" key="7">
    <source>
        <dbReference type="EMBL" id="KAB0265484.1"/>
    </source>
</evidence>
<dbReference type="OrthoDB" id="9801912at2"/>
<evidence type="ECO:0000256" key="1">
    <source>
        <dbReference type="ARBA" id="ARBA00004418"/>
    </source>
</evidence>
<dbReference type="RefSeq" id="WP_150947264.1">
    <property type="nucleotide sequence ID" value="NZ_VCMV01000035.1"/>
</dbReference>
<evidence type="ECO:0000313" key="8">
    <source>
        <dbReference type="Proteomes" id="UP000325684"/>
    </source>
</evidence>
<dbReference type="PANTHER" id="PTHR30290:SF9">
    <property type="entry name" value="OLIGOPEPTIDE-BINDING PROTEIN APPA"/>
    <property type="match status" value="1"/>
</dbReference>
<comment type="similarity">
    <text evidence="2">Belongs to the bacterial solute-binding protein 5 family.</text>
</comment>
<keyword evidence="3" id="KW-0813">Transport</keyword>
<organism evidence="7 8">
    <name type="scientific">Microvirga brassicacearum</name>
    <dbReference type="NCBI Taxonomy" id="2580413"/>
    <lineage>
        <taxon>Bacteria</taxon>
        <taxon>Pseudomonadati</taxon>
        <taxon>Pseudomonadota</taxon>
        <taxon>Alphaproteobacteria</taxon>
        <taxon>Hyphomicrobiales</taxon>
        <taxon>Methylobacteriaceae</taxon>
        <taxon>Microvirga</taxon>
    </lineage>
</organism>
<feature type="domain" description="Solute-binding protein family 5" evidence="6">
    <location>
        <begin position="74"/>
        <end position="427"/>
    </location>
</feature>
<keyword evidence="8" id="KW-1185">Reference proteome</keyword>
<evidence type="ECO:0000256" key="2">
    <source>
        <dbReference type="ARBA" id="ARBA00005695"/>
    </source>
</evidence>
<proteinExistence type="inferred from homology"/>
<reference evidence="7 8" key="1">
    <citation type="journal article" date="2019" name="Microorganisms">
        <title>Genome Insights into the Novel Species Microvirga brassicacearum, a Rapeseed Endophyte with Biotechnological Potential.</title>
        <authorList>
            <person name="Jimenez-Gomez A."/>
            <person name="Saati-Santamaria Z."/>
            <person name="Igual J.M."/>
            <person name="Rivas R."/>
            <person name="Mateos P.F."/>
            <person name="Garcia-Fraile P."/>
        </authorList>
    </citation>
    <scope>NUCLEOTIDE SEQUENCE [LARGE SCALE GENOMIC DNA]</scope>
    <source>
        <strain evidence="7 8">CDVBN77</strain>
    </source>
</reference>
<evidence type="ECO:0000256" key="4">
    <source>
        <dbReference type="ARBA" id="ARBA00022729"/>
    </source>
</evidence>
<dbReference type="InterPro" id="IPR030678">
    <property type="entry name" value="Peptide/Ni-bd"/>
</dbReference>
<accession>A0A5N3P6X9</accession>
<dbReference type="Gene3D" id="3.10.105.10">
    <property type="entry name" value="Dipeptide-binding Protein, Domain 3"/>
    <property type="match status" value="1"/>
</dbReference>
<dbReference type="GO" id="GO:0015833">
    <property type="term" value="P:peptide transport"/>
    <property type="evidence" value="ECO:0007669"/>
    <property type="project" value="TreeGrafter"/>
</dbReference>
<dbReference type="AlphaFoldDB" id="A0A5N3P6X9"/>
<evidence type="ECO:0000256" key="3">
    <source>
        <dbReference type="ARBA" id="ARBA00022448"/>
    </source>
</evidence>
<keyword evidence="4 5" id="KW-0732">Signal</keyword>
<dbReference type="GO" id="GO:0043190">
    <property type="term" value="C:ATP-binding cassette (ABC) transporter complex"/>
    <property type="evidence" value="ECO:0007669"/>
    <property type="project" value="InterPro"/>
</dbReference>
<dbReference type="EMBL" id="VCMV01000035">
    <property type="protein sequence ID" value="KAB0265484.1"/>
    <property type="molecule type" value="Genomic_DNA"/>
</dbReference>
<gene>
    <name evidence="7" type="ORF">FEZ63_18615</name>
</gene>
<feature type="signal peptide" evidence="5">
    <location>
        <begin position="1"/>
        <end position="29"/>
    </location>
</feature>
<dbReference type="Gene3D" id="3.40.190.10">
    <property type="entry name" value="Periplasmic binding protein-like II"/>
    <property type="match status" value="1"/>
</dbReference>
<dbReference type="PANTHER" id="PTHR30290">
    <property type="entry name" value="PERIPLASMIC BINDING COMPONENT OF ABC TRANSPORTER"/>
    <property type="match status" value="1"/>
</dbReference>